<dbReference type="Gene3D" id="3.30.420.10">
    <property type="entry name" value="Ribonuclease H-like superfamily/Ribonuclease H"/>
    <property type="match status" value="1"/>
</dbReference>
<keyword evidence="7" id="KW-0378">Hydrolase</keyword>
<dbReference type="STRING" id="299255.SAMN02745129_2610"/>
<dbReference type="InterPro" id="IPR013520">
    <property type="entry name" value="Ribonucl_H"/>
</dbReference>
<evidence type="ECO:0000256" key="12">
    <source>
        <dbReference type="ARBA" id="ARBA00031220"/>
    </source>
</evidence>
<dbReference type="OrthoDB" id="9763470at2"/>
<dbReference type="AlphaFoldDB" id="A0A1M5UKG1"/>
<keyword evidence="11" id="KW-0234">DNA repair</keyword>
<dbReference type="SMART" id="SM00479">
    <property type="entry name" value="EXOIII"/>
    <property type="match status" value="1"/>
</dbReference>
<feature type="binding site" evidence="14">
    <location>
        <position position="169"/>
    </location>
    <ligand>
        <name>substrate</name>
    </ligand>
</feature>
<dbReference type="EC" id="3.1.11.1" evidence="2"/>
<dbReference type="InterPro" id="IPR023607">
    <property type="entry name" value="Exodeoxyribonuclease_I"/>
</dbReference>
<evidence type="ECO:0000256" key="2">
    <source>
        <dbReference type="ARBA" id="ARBA00012108"/>
    </source>
</evidence>
<keyword evidence="20" id="KW-1185">Reference proteome</keyword>
<feature type="binding site" evidence="15">
    <location>
        <position position="14"/>
    </location>
    <ligand>
        <name>Mg(2+)</name>
        <dbReference type="ChEBI" id="CHEBI:18420"/>
        <label>2</label>
    </ligand>
</feature>
<dbReference type="GO" id="GO:0003677">
    <property type="term" value="F:DNA binding"/>
    <property type="evidence" value="ECO:0007669"/>
    <property type="project" value="UniProtKB-KW"/>
</dbReference>
<dbReference type="SUPFAM" id="SSF53098">
    <property type="entry name" value="Ribonuclease H-like"/>
    <property type="match status" value="1"/>
</dbReference>
<dbReference type="InterPro" id="IPR036397">
    <property type="entry name" value="RNaseH_sf"/>
</dbReference>
<comment type="subunit">
    <text evidence="13">Monomer. Interacts with ssb (via C-terminus); this interaction stimulates the exonuclease activity by recruiting the enzyme to its substrate.</text>
</comment>
<keyword evidence="6" id="KW-0227">DNA damage</keyword>
<evidence type="ECO:0000256" key="14">
    <source>
        <dbReference type="PIRSR" id="PIRSR000977-1"/>
    </source>
</evidence>
<feature type="coiled-coil region" evidence="16">
    <location>
        <begin position="451"/>
        <end position="478"/>
    </location>
</feature>
<evidence type="ECO:0000256" key="8">
    <source>
        <dbReference type="ARBA" id="ARBA00022839"/>
    </source>
</evidence>
<dbReference type="NCBIfam" id="NF008746">
    <property type="entry name" value="PRK11779.1"/>
    <property type="match status" value="1"/>
</dbReference>
<evidence type="ECO:0000256" key="10">
    <source>
        <dbReference type="ARBA" id="ARBA00023125"/>
    </source>
</evidence>
<evidence type="ECO:0000256" key="16">
    <source>
        <dbReference type="SAM" id="Coils"/>
    </source>
</evidence>
<feature type="binding site" evidence="15">
    <location>
        <position position="190"/>
    </location>
    <ligand>
        <name>Mg(2+)</name>
        <dbReference type="ChEBI" id="CHEBI:18420"/>
        <label>2</label>
    </ligand>
</feature>
<feature type="domain" description="ExoI SH3-like" evidence="17">
    <location>
        <begin position="206"/>
        <end position="361"/>
    </location>
</feature>
<dbReference type="Pfam" id="PF00929">
    <property type="entry name" value="RNase_T"/>
    <property type="match status" value="1"/>
</dbReference>
<evidence type="ECO:0000259" key="18">
    <source>
        <dbReference type="PROSITE" id="PS51785"/>
    </source>
</evidence>
<feature type="domain" description="ExoI C-terminal" evidence="18">
    <location>
        <begin position="364"/>
        <end position="486"/>
    </location>
</feature>
<dbReference type="PIRSF" id="PIRSF000977">
    <property type="entry name" value="Exodeoxyribonuclease_I"/>
    <property type="match status" value="1"/>
</dbReference>
<evidence type="ECO:0000256" key="3">
    <source>
        <dbReference type="ARBA" id="ARBA00019900"/>
    </source>
</evidence>
<keyword evidence="4" id="KW-0540">Nuclease</keyword>
<feature type="binding site" evidence="15">
    <location>
        <position position="12"/>
    </location>
    <ligand>
        <name>Mg(2+)</name>
        <dbReference type="ChEBI" id="CHEBI:18420"/>
        <label>1</label>
    </ligand>
</feature>
<evidence type="ECO:0000256" key="1">
    <source>
        <dbReference type="ARBA" id="ARBA00000563"/>
    </source>
</evidence>
<proteinExistence type="predicted"/>
<keyword evidence="16" id="KW-0175">Coiled coil</keyword>
<dbReference type="InterPro" id="IPR012337">
    <property type="entry name" value="RNaseH-like_sf"/>
</dbReference>
<dbReference type="Gene3D" id="3.30.1520.20">
    <property type="entry name" value="Exonuclease ExoI, domain 2"/>
    <property type="match status" value="1"/>
</dbReference>
<evidence type="ECO:0000256" key="11">
    <source>
        <dbReference type="ARBA" id="ARBA00023204"/>
    </source>
</evidence>
<evidence type="ECO:0000256" key="7">
    <source>
        <dbReference type="ARBA" id="ARBA00022801"/>
    </source>
</evidence>
<evidence type="ECO:0000256" key="13">
    <source>
        <dbReference type="ARBA" id="ARBA00046792"/>
    </source>
</evidence>
<dbReference type="RefSeq" id="WP_067655025.1">
    <property type="nucleotide sequence ID" value="NZ_FQXG01000003.1"/>
</dbReference>
<evidence type="ECO:0000256" key="5">
    <source>
        <dbReference type="ARBA" id="ARBA00022723"/>
    </source>
</evidence>
<accession>A0A1M5UKG1</accession>
<evidence type="ECO:0000256" key="9">
    <source>
        <dbReference type="ARBA" id="ARBA00022842"/>
    </source>
</evidence>
<keyword evidence="10" id="KW-0238">DNA-binding</keyword>
<evidence type="ECO:0000259" key="17">
    <source>
        <dbReference type="PROSITE" id="PS51784"/>
    </source>
</evidence>
<comment type="cofactor">
    <cofactor evidence="15">
        <name>Mg(2+)</name>
        <dbReference type="ChEBI" id="CHEBI:18420"/>
    </cofactor>
    <text evidence="15">Binds 2 Mg(2+) ions per monomer.</text>
</comment>
<dbReference type="GO" id="GO:0006281">
    <property type="term" value="P:DNA repair"/>
    <property type="evidence" value="ECO:0007669"/>
    <property type="project" value="UniProtKB-KW"/>
</dbReference>
<dbReference type="InterPro" id="IPR013620">
    <property type="entry name" value="Exonuc_1_SH3"/>
</dbReference>
<evidence type="ECO:0000256" key="15">
    <source>
        <dbReference type="PIRSR" id="PIRSR000977-2"/>
    </source>
</evidence>
<dbReference type="Pfam" id="PF08411">
    <property type="entry name" value="ExoI_SH3"/>
    <property type="match status" value="1"/>
</dbReference>
<protein>
    <recommendedName>
        <fullName evidence="3">Exodeoxyribonuclease I</fullName>
        <ecNumber evidence="2">3.1.11.1</ecNumber>
    </recommendedName>
    <alternativeName>
        <fullName evidence="12">DNA deoxyribophosphodiesterase</fullName>
    </alternativeName>
</protein>
<name>A0A1M5UKG1_9GAMM</name>
<evidence type="ECO:0000313" key="19">
    <source>
        <dbReference type="EMBL" id="SHH63400.1"/>
    </source>
</evidence>
<dbReference type="EMBL" id="FQXG01000003">
    <property type="protein sequence ID" value="SHH63400.1"/>
    <property type="molecule type" value="Genomic_DNA"/>
</dbReference>
<comment type="catalytic activity">
    <reaction evidence="1">
        <text>Exonucleolytic cleavage in the 3'- to 5'-direction to yield nucleoside 5'-phosphates.</text>
        <dbReference type="EC" id="3.1.11.1"/>
    </reaction>
</comment>
<dbReference type="PROSITE" id="PS51784">
    <property type="entry name" value="EXOI_SH3"/>
    <property type="match status" value="1"/>
</dbReference>
<reference evidence="19 20" key="1">
    <citation type="submission" date="2016-11" db="EMBL/GenBank/DDBJ databases">
        <authorList>
            <person name="Jaros S."/>
            <person name="Januszkiewicz K."/>
            <person name="Wedrychowicz H."/>
        </authorList>
    </citation>
    <scope>NUCLEOTIDE SEQUENCE [LARGE SCALE GENOMIC DNA]</scope>
    <source>
        <strain evidence="19 20">DSM 16917</strain>
    </source>
</reference>
<sequence length="505" mass="57885">MNRVPDYYIWYDFEASTTEVDGIGVTQVALIVTDGNLNEIERFEMKCRLGDDIIPHPGAVLVTGHTPQSLAEFPSDYEVAEKTRELLLKYDGACLAGYNSSNFDDEVMRRWMYRNLMPPYDHEWKMGRSRLDLLPVLRMVHALAPGVFKWPTKEVENPDGTIGEGVSFKLDQLSGLNGIEHENAHDALADVECLIKISQMIRERVPLVWEAALKCRDWAYNNTIIDGGKPFLMTSPYLNKTNYFGLFMNVASSGKKERYVYNLMVDPAQFDGLSEQEIVDLIYSKKEDMPEGIERPGLTKVKTNGVPQVFPTRLPTGEMVLSPETMSHCSLDGQAIRANAKALMERRKTWERVVTLLMAKEFDPKPDWPDYDLYSGGFLSRDETHRIEQALSRPIEERVAFAELDTRVGRIVFLQIGRADPDLFNEEQREQWDRFVREKLSGSDKYPGYTIDQCVQDIAQIKRERDLTEQQVAQLDDLLAYCKEIKEKYQVPEPSRAKEQAELSI</sequence>
<dbReference type="GO" id="GO:0008310">
    <property type="term" value="F:single-stranded DNA 3'-5' DNA exonuclease activity"/>
    <property type="evidence" value="ECO:0007669"/>
    <property type="project" value="UniProtKB-EC"/>
</dbReference>
<gene>
    <name evidence="19" type="ORF">SAMN02745129_2610</name>
</gene>
<keyword evidence="9 15" id="KW-0460">Magnesium</keyword>
<evidence type="ECO:0000313" key="20">
    <source>
        <dbReference type="Proteomes" id="UP000184268"/>
    </source>
</evidence>
<dbReference type="GO" id="GO:0046872">
    <property type="term" value="F:metal ion binding"/>
    <property type="evidence" value="ECO:0007669"/>
    <property type="project" value="UniProtKB-KW"/>
</dbReference>
<evidence type="ECO:0000256" key="6">
    <source>
        <dbReference type="ARBA" id="ARBA00022763"/>
    </source>
</evidence>
<dbReference type="InterPro" id="IPR058561">
    <property type="entry name" value="Exonuc_1_C"/>
</dbReference>
<dbReference type="InterPro" id="IPR034747">
    <property type="entry name" value="EXOI_SH3"/>
</dbReference>
<dbReference type="InterPro" id="IPR038649">
    <property type="entry name" value="EXOI_SH3_sf"/>
</dbReference>
<feature type="binding site" evidence="14">
    <location>
        <position position="14"/>
    </location>
    <ligand>
        <name>substrate</name>
    </ligand>
</feature>
<keyword evidence="5 15" id="KW-0479">Metal-binding</keyword>
<dbReference type="Proteomes" id="UP000184268">
    <property type="component" value="Unassembled WGS sequence"/>
</dbReference>
<evidence type="ECO:0000256" key="4">
    <source>
        <dbReference type="ARBA" id="ARBA00022722"/>
    </source>
</evidence>
<organism evidence="19 20">
    <name type="scientific">Ferrimonas marina</name>
    <dbReference type="NCBI Taxonomy" id="299255"/>
    <lineage>
        <taxon>Bacteria</taxon>
        <taxon>Pseudomonadati</taxon>
        <taxon>Pseudomonadota</taxon>
        <taxon>Gammaproteobacteria</taxon>
        <taxon>Alteromonadales</taxon>
        <taxon>Ferrimonadaceae</taxon>
        <taxon>Ferrimonas</taxon>
    </lineage>
</organism>
<dbReference type="PROSITE" id="PS51785">
    <property type="entry name" value="EXOI_C"/>
    <property type="match status" value="1"/>
</dbReference>
<keyword evidence="8" id="KW-0269">Exonuclease</keyword>
<dbReference type="Pfam" id="PF26016">
    <property type="entry name" value="ExoI_C"/>
    <property type="match status" value="1"/>
</dbReference>